<reference evidence="1 2" key="1">
    <citation type="journal article" date="2013" name="Genome Announc.">
        <title>Draft Genome Sequence of Pseudomonas fluorescens LMG 5329, a White Line-Inducing Principle-Producing Bioindicator for the Mushroom Pathogen Pseudomonas tolaasii.</title>
        <authorList>
            <person name="Ghequire M.G."/>
            <person name="Rokni-Zadeh H."/>
            <person name="Zarrineh P."/>
            <person name="De Mot R."/>
        </authorList>
    </citation>
    <scope>NUCLEOTIDE SEQUENCE [LARGE SCALE GENOMIC DNA]</scope>
    <source>
        <strain evidence="1 2">LMG 5329</strain>
    </source>
</reference>
<comment type="caution">
    <text evidence="1">The sequence shown here is derived from an EMBL/GenBank/DDBJ whole genome shotgun (WGS) entry which is preliminary data.</text>
</comment>
<evidence type="ECO:0000313" key="2">
    <source>
        <dbReference type="Proteomes" id="UP000030060"/>
    </source>
</evidence>
<name>A0A0A1Z0N7_PSEFL</name>
<dbReference type="Proteomes" id="UP000030060">
    <property type="component" value="Unassembled WGS sequence"/>
</dbReference>
<dbReference type="OrthoDB" id="2804463at2"/>
<accession>A0A0A1Z0N7</accession>
<protein>
    <recommendedName>
        <fullName evidence="3">HNH endonuclease 5 domain-containing protein</fullName>
    </recommendedName>
</protein>
<dbReference type="RefSeq" id="WP_038847249.1">
    <property type="nucleotide sequence ID" value="NZ_ASGY01000121.1"/>
</dbReference>
<evidence type="ECO:0000313" key="1">
    <source>
        <dbReference type="EMBL" id="KGE66804.1"/>
    </source>
</evidence>
<dbReference type="EMBL" id="ASGY01000121">
    <property type="protein sequence ID" value="KGE66804.1"/>
    <property type="molecule type" value="Genomic_DNA"/>
</dbReference>
<organism evidence="1 2">
    <name type="scientific">Pseudomonas fluorescens LMG 5329</name>
    <dbReference type="NCBI Taxonomy" id="1324332"/>
    <lineage>
        <taxon>Bacteria</taxon>
        <taxon>Pseudomonadati</taxon>
        <taxon>Pseudomonadota</taxon>
        <taxon>Gammaproteobacteria</taxon>
        <taxon>Pseudomonadales</taxon>
        <taxon>Pseudomonadaceae</taxon>
        <taxon>Pseudomonas</taxon>
    </lineage>
</organism>
<gene>
    <name evidence="1" type="ORF">K814_0116650</name>
</gene>
<evidence type="ECO:0008006" key="3">
    <source>
        <dbReference type="Google" id="ProtNLM"/>
    </source>
</evidence>
<dbReference type="AlphaFoldDB" id="A0A0A1Z0N7"/>
<sequence>MITQSTDSSSLCIYCDGPGPFSDEHVISAGLGADDSRFMLVDMVCRRCNTDVFGNLEREVLRSSPIGFARAFMQPQGRDRGKHTTAPGIQAQHKQMANGSGYPDEIDFGQHAKPIVLPQLKITGDKTFDSTAAGPGELRSFVTSLSTLLQNDQVTCIRKRGPEHELRYEAITLLRSGETYTQEGGSRFEGKPPRECLWLERYDDTRTKSLIPAATIFRNLNGSIVLKTSSATVEGALNFFTRAVDQFSFDTQVTKDIEGPIVSVRMTVTVGVIERVIAKIGINLLAYYLGRDYVADFGFRKIKDGILTGTPPVDGQIFEDVAVKAMLDAAPDHHHVIFLSIVSQPGGRAAIILVAKLYGVAHIICLARDVPEPDLPFPVFFLVDYFNHKVKQQSLIEYSECLAEMGIKKAEARYGSTQ</sequence>
<proteinExistence type="predicted"/>